<dbReference type="EMBL" id="JAERQJ010000004">
    <property type="protein sequence ID" value="MBL0684372.1"/>
    <property type="molecule type" value="Genomic_DNA"/>
</dbReference>
<feature type="transmembrane region" description="Helical" evidence="1">
    <location>
        <begin position="256"/>
        <end position="275"/>
    </location>
</feature>
<keyword evidence="1" id="KW-0472">Membrane</keyword>
<feature type="transmembrane region" description="Helical" evidence="1">
    <location>
        <begin position="81"/>
        <end position="105"/>
    </location>
</feature>
<comment type="caution">
    <text evidence="2">The sequence shown here is derived from an EMBL/GenBank/DDBJ whole genome shotgun (WGS) entry which is preliminary data.</text>
</comment>
<organism evidence="2 3">
    <name type="scientific">Aquimarina mytili</name>
    <dbReference type="NCBI Taxonomy" id="874423"/>
    <lineage>
        <taxon>Bacteria</taxon>
        <taxon>Pseudomonadati</taxon>
        <taxon>Bacteroidota</taxon>
        <taxon>Flavobacteriia</taxon>
        <taxon>Flavobacteriales</taxon>
        <taxon>Flavobacteriaceae</taxon>
        <taxon>Aquimarina</taxon>
    </lineage>
</organism>
<protein>
    <recommendedName>
        <fullName evidence="4">Glycerophosphoryl diester phosphodiesterase membrane domain-containing protein</fullName>
    </recommendedName>
</protein>
<dbReference type="RefSeq" id="WP_201920422.1">
    <property type="nucleotide sequence ID" value="NZ_BAABAX010000003.1"/>
</dbReference>
<accession>A0A937DA46</accession>
<reference evidence="2" key="1">
    <citation type="submission" date="2021-01" db="EMBL/GenBank/DDBJ databases">
        <authorList>
            <person name="Zhong Y.L."/>
        </authorList>
    </citation>
    <scope>NUCLEOTIDE SEQUENCE</scope>
    <source>
        <strain evidence="2">KCTC 23302</strain>
    </source>
</reference>
<feature type="transmembrane region" description="Helical" evidence="1">
    <location>
        <begin position="217"/>
        <end position="244"/>
    </location>
</feature>
<gene>
    <name evidence="2" type="ORF">JJQ60_12665</name>
</gene>
<feature type="transmembrane region" description="Helical" evidence="1">
    <location>
        <begin position="137"/>
        <end position="164"/>
    </location>
</feature>
<evidence type="ECO:0008006" key="4">
    <source>
        <dbReference type="Google" id="ProtNLM"/>
    </source>
</evidence>
<keyword evidence="1" id="KW-0812">Transmembrane</keyword>
<proteinExistence type="predicted"/>
<sequence length="311" mass="35342">MKNNYIELKQTRELGEIISTYFDFFKQNLKSFTNTFISYNGIFILLLLGVSYLLVTGFVGLYDSNTNTGLFGDTTTREDSFMFIGIGFFLFFIVFMIIAALNYSLASGYMITYEKQKKIIEDRRDVWSFVKENFGRIFIFILLLLVIYTGFLITSVILAFIPILGTLVQYVIQFWVTSWLGVSFMVMLYEGKSPIDALGEGWDLVKSNFWKCVGANFILGLLIGLLLLLVLVIPSVIVGVYTYHMVDTGADIANSAVAKIIYTISLCIFLIIMAYSQSLSQFVNGILYFSLHEQKYNVNTREKIDQIGASE</sequence>
<evidence type="ECO:0000256" key="1">
    <source>
        <dbReference type="SAM" id="Phobius"/>
    </source>
</evidence>
<feature type="transmembrane region" description="Helical" evidence="1">
    <location>
        <begin position="170"/>
        <end position="189"/>
    </location>
</feature>
<keyword evidence="3" id="KW-1185">Reference proteome</keyword>
<feature type="transmembrane region" description="Helical" evidence="1">
    <location>
        <begin position="36"/>
        <end position="61"/>
    </location>
</feature>
<dbReference type="Proteomes" id="UP000651057">
    <property type="component" value="Unassembled WGS sequence"/>
</dbReference>
<evidence type="ECO:0000313" key="2">
    <source>
        <dbReference type="EMBL" id="MBL0684372.1"/>
    </source>
</evidence>
<evidence type="ECO:0000313" key="3">
    <source>
        <dbReference type="Proteomes" id="UP000651057"/>
    </source>
</evidence>
<keyword evidence="1" id="KW-1133">Transmembrane helix</keyword>
<dbReference type="AlphaFoldDB" id="A0A937DA46"/>
<name>A0A937DA46_9FLAO</name>